<accession>A0ABV7VFF2</accession>
<reference evidence="2" key="1">
    <citation type="journal article" date="2019" name="Int. J. Syst. Evol. Microbiol.">
        <title>The Global Catalogue of Microorganisms (GCM) 10K type strain sequencing project: providing services to taxonomists for standard genome sequencing and annotation.</title>
        <authorList>
            <consortium name="The Broad Institute Genomics Platform"/>
            <consortium name="The Broad Institute Genome Sequencing Center for Infectious Disease"/>
            <person name="Wu L."/>
            <person name="Ma J."/>
        </authorList>
    </citation>
    <scope>NUCLEOTIDE SEQUENCE [LARGE SCALE GENOMIC DNA]</scope>
    <source>
        <strain evidence="2">KCTC 42182</strain>
    </source>
</reference>
<keyword evidence="2" id="KW-1185">Reference proteome</keyword>
<proteinExistence type="predicted"/>
<gene>
    <name evidence="1" type="ORF">ACFOOQ_09485</name>
</gene>
<evidence type="ECO:0000313" key="1">
    <source>
        <dbReference type="EMBL" id="MFC3675773.1"/>
    </source>
</evidence>
<sequence length="165" mass="18066">MAKKAVFVPPPQDLRRKAVNFKKGFALKLAPEELRRLEAVVEKATDDFTREVADKLRQLRTAIAAAAEGSGDAAAAIQSIRALSLDIKGMGGMFKYPLLTAYAKSLNDFVVMMRTPNPVQLDIIAAQIDALYVVMANRITGVGGRIERDLLEALNIATEKYGPEY</sequence>
<organism evidence="1 2">
    <name type="scientific">Ferrovibrio xuzhouensis</name>
    <dbReference type="NCBI Taxonomy" id="1576914"/>
    <lineage>
        <taxon>Bacteria</taxon>
        <taxon>Pseudomonadati</taxon>
        <taxon>Pseudomonadota</taxon>
        <taxon>Alphaproteobacteria</taxon>
        <taxon>Rhodospirillales</taxon>
        <taxon>Rhodospirillaceae</taxon>
        <taxon>Ferrovibrio</taxon>
    </lineage>
</organism>
<dbReference type="RefSeq" id="WP_379724974.1">
    <property type="nucleotide sequence ID" value="NZ_JBHRYJ010000001.1"/>
</dbReference>
<dbReference type="Proteomes" id="UP001595711">
    <property type="component" value="Unassembled WGS sequence"/>
</dbReference>
<protein>
    <submittedName>
        <fullName evidence="1">Transcriptional regulator</fullName>
    </submittedName>
</protein>
<evidence type="ECO:0000313" key="2">
    <source>
        <dbReference type="Proteomes" id="UP001595711"/>
    </source>
</evidence>
<comment type="caution">
    <text evidence="1">The sequence shown here is derived from an EMBL/GenBank/DDBJ whole genome shotgun (WGS) entry which is preliminary data.</text>
</comment>
<dbReference type="SUPFAM" id="SSF47226">
    <property type="entry name" value="Histidine-containing phosphotransfer domain, HPT domain"/>
    <property type="match status" value="1"/>
</dbReference>
<dbReference type="InterPro" id="IPR036641">
    <property type="entry name" value="HPT_dom_sf"/>
</dbReference>
<name>A0ABV7VFF2_9PROT</name>
<dbReference type="Gene3D" id="1.20.120.160">
    <property type="entry name" value="HPT domain"/>
    <property type="match status" value="1"/>
</dbReference>
<dbReference type="EMBL" id="JBHRYJ010000001">
    <property type="protein sequence ID" value="MFC3675773.1"/>
    <property type="molecule type" value="Genomic_DNA"/>
</dbReference>